<feature type="compositionally biased region" description="Polar residues" evidence="11">
    <location>
        <begin position="517"/>
        <end position="532"/>
    </location>
</feature>
<feature type="compositionally biased region" description="Polar residues" evidence="11">
    <location>
        <begin position="546"/>
        <end position="560"/>
    </location>
</feature>
<evidence type="ECO:0000313" key="13">
    <source>
        <dbReference type="Proteomes" id="UP000807469"/>
    </source>
</evidence>
<dbReference type="AlphaFoldDB" id="A0A9P5Z3A0"/>
<dbReference type="GO" id="GO:0005524">
    <property type="term" value="F:ATP binding"/>
    <property type="evidence" value="ECO:0007669"/>
    <property type="project" value="UniProtKB-KW"/>
</dbReference>
<evidence type="ECO:0000256" key="4">
    <source>
        <dbReference type="ARBA" id="ARBA00022490"/>
    </source>
</evidence>
<comment type="similarity">
    <text evidence="2">Belongs to the dynein light intermediate chain family.</text>
</comment>
<reference evidence="12" key="1">
    <citation type="submission" date="2020-11" db="EMBL/GenBank/DDBJ databases">
        <authorList>
            <consortium name="DOE Joint Genome Institute"/>
            <person name="Ahrendt S."/>
            <person name="Riley R."/>
            <person name="Andreopoulos W."/>
            <person name="Labutti K."/>
            <person name="Pangilinan J."/>
            <person name="Ruiz-Duenas F.J."/>
            <person name="Barrasa J.M."/>
            <person name="Sanchez-Garcia M."/>
            <person name="Camarero S."/>
            <person name="Miyauchi S."/>
            <person name="Serrano A."/>
            <person name="Linde D."/>
            <person name="Babiker R."/>
            <person name="Drula E."/>
            <person name="Ayuso-Fernandez I."/>
            <person name="Pacheco R."/>
            <person name="Padilla G."/>
            <person name="Ferreira P."/>
            <person name="Barriuso J."/>
            <person name="Kellner H."/>
            <person name="Castanera R."/>
            <person name="Alfaro M."/>
            <person name="Ramirez L."/>
            <person name="Pisabarro A.G."/>
            <person name="Kuo A."/>
            <person name="Tritt A."/>
            <person name="Lipzen A."/>
            <person name="He G."/>
            <person name="Yan M."/>
            <person name="Ng V."/>
            <person name="Cullen D."/>
            <person name="Martin F."/>
            <person name="Rosso M.-N."/>
            <person name="Henrissat B."/>
            <person name="Hibbett D."/>
            <person name="Martinez A.T."/>
            <person name="Grigoriev I.V."/>
        </authorList>
    </citation>
    <scope>NUCLEOTIDE SEQUENCE</scope>
    <source>
        <strain evidence="12">CIRM-BRFM 674</strain>
    </source>
</reference>
<dbReference type="GO" id="GO:0007018">
    <property type="term" value="P:microtubule-based movement"/>
    <property type="evidence" value="ECO:0007669"/>
    <property type="project" value="InterPro"/>
</dbReference>
<evidence type="ECO:0000256" key="9">
    <source>
        <dbReference type="ARBA" id="ARBA00023175"/>
    </source>
</evidence>
<dbReference type="Gene3D" id="3.40.50.300">
    <property type="entry name" value="P-loop containing nucleotide triphosphate hydrolases"/>
    <property type="match status" value="1"/>
</dbReference>
<dbReference type="Proteomes" id="UP000807469">
    <property type="component" value="Unassembled WGS sequence"/>
</dbReference>
<dbReference type="SUPFAM" id="SSF52540">
    <property type="entry name" value="P-loop containing nucleoside triphosphate hydrolases"/>
    <property type="match status" value="1"/>
</dbReference>
<evidence type="ECO:0000256" key="10">
    <source>
        <dbReference type="ARBA" id="ARBA00023212"/>
    </source>
</evidence>
<sequence>MEISRSSTPEAPPQDLWSSILDSVSSSRSIPSKQILILGQPSSGKSAIASALLHKPVSDEQKDDQRTDFAIGYDFADVRDEADEDTLARLSVYTVPSAAPSFTTLLPHFLPPRSSLLQTLVVIVLDWTRPWTFVEELETWLSWVEKWSKGDGSRELEIIREESRERLQAHLQHYTEPSTEPLPATNSALSNTILPLGPGTFTHNSAGVPIIVACTKADLIDDGNDMVAGASGMGSMVKGKGGEWEERTDGVMQVLRTICLKYGAALFYTTPLPANLQVLRQYALHMLFMPPAPSPSMTGSEGQAPVRNLFPFTHKPNTLDRDRIVVPAGWDSWGKIGVLRDGFDAKVWGEAWERDLDVEDDASSGESGAKKAYANLVPDQGSKPPPLPPFNNPTPEQAFLAKNYDEKKSDRDPRGAFRNPQDFAGGGAAGIVGPMGSSSFSLPNVERALTEMETGVGGPSLNISAATRAAAARTATTGRPAGLSVLGASASPTNISGSRSPVSPGVEGAISSPGVGPTQQKVLQDFFQSLLSTKDRGGAASARSSPSKPNGNTNGTEEGS</sequence>
<keyword evidence="3" id="KW-0813">Transport</keyword>
<feature type="compositionally biased region" description="Polar residues" evidence="11">
    <location>
        <begin position="490"/>
        <end position="501"/>
    </location>
</feature>
<accession>A0A9P5Z3A0</accession>
<dbReference type="EMBL" id="MU155190">
    <property type="protein sequence ID" value="KAF9480672.1"/>
    <property type="molecule type" value="Genomic_DNA"/>
</dbReference>
<gene>
    <name evidence="12" type="ORF">BDN70DRAFT_877232</name>
</gene>
<feature type="compositionally biased region" description="Basic and acidic residues" evidence="11">
    <location>
        <begin position="403"/>
        <end position="415"/>
    </location>
</feature>
<comment type="caution">
    <text evidence="12">The sequence shown here is derived from an EMBL/GenBank/DDBJ whole genome shotgun (WGS) entry which is preliminary data.</text>
</comment>
<dbReference type="InterPro" id="IPR022780">
    <property type="entry name" value="Dynein_light_int_chain"/>
</dbReference>
<dbReference type="InterPro" id="IPR027417">
    <property type="entry name" value="P-loop_NTPase"/>
</dbReference>
<evidence type="ECO:0000313" key="12">
    <source>
        <dbReference type="EMBL" id="KAF9480672.1"/>
    </source>
</evidence>
<comment type="subcellular location">
    <subcellularLocation>
        <location evidence="1">Cytoplasm</location>
        <location evidence="1">Cytoskeleton</location>
    </subcellularLocation>
</comment>
<evidence type="ECO:0000256" key="3">
    <source>
        <dbReference type="ARBA" id="ARBA00022448"/>
    </source>
</evidence>
<evidence type="ECO:0000256" key="5">
    <source>
        <dbReference type="ARBA" id="ARBA00022701"/>
    </source>
</evidence>
<evidence type="ECO:0000256" key="7">
    <source>
        <dbReference type="ARBA" id="ARBA00022840"/>
    </source>
</evidence>
<dbReference type="Pfam" id="PF05783">
    <property type="entry name" value="DLIC"/>
    <property type="match status" value="2"/>
</dbReference>
<name>A0A9P5Z3A0_9AGAR</name>
<evidence type="ECO:0000256" key="6">
    <source>
        <dbReference type="ARBA" id="ARBA00022741"/>
    </source>
</evidence>
<dbReference type="OrthoDB" id="27603at2759"/>
<feature type="compositionally biased region" description="Pro residues" evidence="11">
    <location>
        <begin position="383"/>
        <end position="392"/>
    </location>
</feature>
<feature type="region of interest" description="Disordered" evidence="11">
    <location>
        <begin position="481"/>
        <end position="560"/>
    </location>
</feature>
<evidence type="ECO:0000256" key="11">
    <source>
        <dbReference type="SAM" id="MobiDB-lite"/>
    </source>
</evidence>
<dbReference type="GO" id="GO:0000226">
    <property type="term" value="P:microtubule cytoskeleton organization"/>
    <property type="evidence" value="ECO:0007669"/>
    <property type="project" value="TreeGrafter"/>
</dbReference>
<evidence type="ECO:0000256" key="8">
    <source>
        <dbReference type="ARBA" id="ARBA00023017"/>
    </source>
</evidence>
<dbReference type="GO" id="GO:0045504">
    <property type="term" value="F:dynein heavy chain binding"/>
    <property type="evidence" value="ECO:0007669"/>
    <property type="project" value="TreeGrafter"/>
</dbReference>
<keyword evidence="5" id="KW-0493">Microtubule</keyword>
<feature type="region of interest" description="Disordered" evidence="11">
    <location>
        <begin position="376"/>
        <end position="430"/>
    </location>
</feature>
<protein>
    <submittedName>
        <fullName evidence="12">Dynein 1 light intermediate chain</fullName>
    </submittedName>
</protein>
<keyword evidence="6" id="KW-0547">Nucleotide-binding</keyword>
<evidence type="ECO:0000256" key="2">
    <source>
        <dbReference type="ARBA" id="ARBA00006831"/>
    </source>
</evidence>
<keyword evidence="10" id="KW-0206">Cytoskeleton</keyword>
<dbReference type="GO" id="GO:0005874">
    <property type="term" value="C:microtubule"/>
    <property type="evidence" value="ECO:0007669"/>
    <property type="project" value="UniProtKB-KW"/>
</dbReference>
<dbReference type="GO" id="GO:0005868">
    <property type="term" value="C:cytoplasmic dynein complex"/>
    <property type="evidence" value="ECO:0007669"/>
    <property type="project" value="InterPro"/>
</dbReference>
<dbReference type="GO" id="GO:0035974">
    <property type="term" value="C:meiotic spindle pole body"/>
    <property type="evidence" value="ECO:0007669"/>
    <property type="project" value="TreeGrafter"/>
</dbReference>
<evidence type="ECO:0000256" key="1">
    <source>
        <dbReference type="ARBA" id="ARBA00004245"/>
    </source>
</evidence>
<keyword evidence="13" id="KW-1185">Reference proteome</keyword>
<keyword evidence="9" id="KW-0505">Motor protein</keyword>
<organism evidence="12 13">
    <name type="scientific">Pholiota conissans</name>
    <dbReference type="NCBI Taxonomy" id="109636"/>
    <lineage>
        <taxon>Eukaryota</taxon>
        <taxon>Fungi</taxon>
        <taxon>Dikarya</taxon>
        <taxon>Basidiomycota</taxon>
        <taxon>Agaricomycotina</taxon>
        <taxon>Agaricomycetes</taxon>
        <taxon>Agaricomycetidae</taxon>
        <taxon>Agaricales</taxon>
        <taxon>Agaricineae</taxon>
        <taxon>Strophariaceae</taxon>
        <taxon>Pholiota</taxon>
    </lineage>
</organism>
<proteinExistence type="inferred from homology"/>
<dbReference type="PANTHER" id="PTHR12688:SF0">
    <property type="entry name" value="DYNEIN LIGHT INTERMEDIATE CHAIN"/>
    <property type="match status" value="1"/>
</dbReference>
<dbReference type="InterPro" id="IPR008467">
    <property type="entry name" value="Dynein1_light_intermed_chain"/>
</dbReference>
<keyword evidence="8" id="KW-0243">Dynein</keyword>
<keyword evidence="4" id="KW-0963">Cytoplasm</keyword>
<dbReference type="PANTHER" id="PTHR12688">
    <property type="entry name" value="DYNEIN LIGHT INTERMEDIATE CHAIN"/>
    <property type="match status" value="1"/>
</dbReference>
<keyword evidence="7" id="KW-0067">ATP-binding</keyword>